<evidence type="ECO:0000313" key="12">
    <source>
        <dbReference type="EnsemblPlants" id="cds.evm.model.02.3274"/>
    </source>
</evidence>
<dbReference type="OMA" id="VFTLAHH"/>
<organism evidence="12 13">
    <name type="scientific">Cannabis sativa</name>
    <name type="common">Hemp</name>
    <name type="synonym">Marijuana</name>
    <dbReference type="NCBI Taxonomy" id="3483"/>
    <lineage>
        <taxon>Eukaryota</taxon>
        <taxon>Viridiplantae</taxon>
        <taxon>Streptophyta</taxon>
        <taxon>Embryophyta</taxon>
        <taxon>Tracheophyta</taxon>
        <taxon>Spermatophyta</taxon>
        <taxon>Magnoliopsida</taxon>
        <taxon>eudicotyledons</taxon>
        <taxon>Gunneridae</taxon>
        <taxon>Pentapetalae</taxon>
        <taxon>rosids</taxon>
        <taxon>fabids</taxon>
        <taxon>Rosales</taxon>
        <taxon>Cannabaceae</taxon>
        <taxon>Cannabis</taxon>
    </lineage>
</organism>
<evidence type="ECO:0000259" key="11">
    <source>
        <dbReference type="SMART" id="SM00128"/>
    </source>
</evidence>
<name>A0A803P0K4_CANSA</name>
<dbReference type="EnsemblPlants" id="evm.model.02.3274">
    <property type="protein sequence ID" value="cds.evm.model.02.3274"/>
    <property type="gene ID" value="evm.TU.02.3274"/>
</dbReference>
<dbReference type="GO" id="GO:0046856">
    <property type="term" value="P:phosphatidylinositol dephosphorylation"/>
    <property type="evidence" value="ECO:0007669"/>
    <property type="project" value="InterPro"/>
</dbReference>
<dbReference type="InterPro" id="IPR036322">
    <property type="entry name" value="WD40_repeat_dom_sf"/>
</dbReference>
<evidence type="ECO:0000256" key="1">
    <source>
        <dbReference type="ARBA" id="ARBA00001946"/>
    </source>
</evidence>
<dbReference type="InterPro" id="IPR056455">
    <property type="entry name" value="Ig-like_IP5PC_F"/>
</dbReference>
<proteinExistence type="inferred from homology"/>
<evidence type="ECO:0000256" key="5">
    <source>
        <dbReference type="ARBA" id="ARBA00022723"/>
    </source>
</evidence>
<evidence type="ECO:0000256" key="8">
    <source>
        <dbReference type="ARBA" id="ARBA00022842"/>
    </source>
</evidence>
<protein>
    <recommendedName>
        <fullName evidence="11">Inositol polyphosphate-related phosphatase domain-containing protein</fullName>
    </recommendedName>
</protein>
<dbReference type="Pfam" id="PF23754">
    <property type="entry name" value="Beta-prop_IP5PC_F"/>
    <property type="match status" value="2"/>
</dbReference>
<dbReference type="GO" id="GO:0046872">
    <property type="term" value="F:metal ion binding"/>
    <property type="evidence" value="ECO:0007669"/>
    <property type="project" value="UniProtKB-KW"/>
</dbReference>
<dbReference type="Gene3D" id="3.60.10.10">
    <property type="entry name" value="Endonuclease/exonuclease/phosphatase"/>
    <property type="match status" value="1"/>
</dbReference>
<dbReference type="PANTHER" id="PTHR11200">
    <property type="entry name" value="INOSITOL 5-PHOSPHATASE"/>
    <property type="match status" value="1"/>
</dbReference>
<dbReference type="SUPFAM" id="SSF56219">
    <property type="entry name" value="DNase I-like"/>
    <property type="match status" value="1"/>
</dbReference>
<dbReference type="InterPro" id="IPR046985">
    <property type="entry name" value="IP5"/>
</dbReference>
<keyword evidence="6" id="KW-0677">Repeat</keyword>
<feature type="domain" description="Inositol polyphosphate-related phosphatase" evidence="11">
    <location>
        <begin position="709"/>
        <end position="1063"/>
    </location>
</feature>
<sequence length="1356" mass="150455">MTTSPFPLRLFMPTTSSITAFSSPSPSSSDFPTKSSSAPFHSLCPNFILSSIPPRMKSPHLSPSRTWLCRHGRRDMDSQYEEKNDVRMFGSDEEVGTQTQIPTQAQSVVEGSGSVLVSEFKPAPDVDYLQELLAIQQQGPRAIGFFGTRNMGFMHQELIEILSYAMVITKNHIYTSGASGTNAAVIRGALRAEKPELLTVILPQSLKKQPPESQELLSKVKNVIEKPYNDHLPLIEASRIEDDEREALAGLSSVPPPRKSQSYSQQLRTTSAPAPKRNHQQRNHSLDDTQMPQLTLYDSDDDDEFFPYSSTTNPNQRLDQNLCADLPSEDHRHYQPLPEFIGNGGGAGIFKVPGRAAVHPGRPPCLELRPHPLRETQVGKFLRNIACSETQLWAGQESGLRVCHFKDAYEGDLWSGSEGGVIRMWPWESIEKSLSLKPEERYMAALLVERSFVDLRSQVTVNGVCSLSSQDVKCLLYDKTRAKIWCAGSLSFSLWDARSRELVKVFNIEGQIENRVDISSVQQEQTAVEDEMKVKFVNPSKKEKSGGFLQRSRNAIMGAADVVRRVATRGAGAFVEDTKRTEALVITADGMIWSGCTNGLLVQWDGNGNRVQDFSHHPCAVQCFCTFGTRLYVGYVSGIIQVLDLEGNLIAGWVAHSSPVIKLAVGNGHVFSLATHGGIRGWNITSPGPIDNILRSELAAKEKIYTRRDNVRLLVGTWNVGQGRASHDALMSWLGSAVPDVGIVVIGLQEVEMGAGFLAMSAAKETVGLEGSSVGQWWLDNIGKALDEGKTFERMGSRQLAGLLISLWVRKNLRTHVGDIDAGAVPCGFGRAIGNKGGVGLKIRVYDRIMCFVNCHLAAHLEAVNRRNADFDHIYRNMVFNRSSYFLNNSAAGVSTGSHMMRGTNAMGGNSEEARPELAEADMVVFLGDFNYRLFGISYDEARDFVSQRCFDWLREKDQLRAEMKAGKVFQGMREALIKFPPTYKFERHQAGLSGYDSGEKKRIPAWCDRIIYRDSRPAPVFECGLECPVVASVLQYEACMDVTDSDHKPVRCKFNVQISHVDRSERRKEFGTIYKSNEKIQSMLQELCYVPDTSVSTNSIVLQNQDTFNLQISNNSSNDIAIFRIVCEGQSTIKEGQEVEQEEAEEGAVAGYQPRGSFGFPRWLEVSPAAGMIKGEQVVEVSIRHEEVHSVEEFVEGIPQNWWSEDTRDKQVILAVNVQGSCSTGINTHRIWVATAAIEFHSLFGGRSSSYVFVGDLGDLHSRALPWTTLVAGAVVLVYDDWVLNSIHDQILENNVGDKTIGPMEMQSSPVRNVAPVMVTPVEPWTWMPSVLGLWSGALSLTFLTNTLVQLFITK</sequence>
<dbReference type="EMBL" id="UZAU01000244">
    <property type="status" value="NOT_ANNOTATED_CDS"/>
    <property type="molecule type" value="Genomic_DNA"/>
</dbReference>
<dbReference type="Gramene" id="evm.model.02.3274">
    <property type="protein sequence ID" value="cds.evm.model.02.3274"/>
    <property type="gene ID" value="evm.TU.02.3274"/>
</dbReference>
<dbReference type="Proteomes" id="UP000596661">
    <property type="component" value="Chromosome 2"/>
</dbReference>
<evidence type="ECO:0000256" key="6">
    <source>
        <dbReference type="ARBA" id="ARBA00022737"/>
    </source>
</evidence>
<dbReference type="GO" id="GO:0004439">
    <property type="term" value="F:phosphatidylinositol-4,5-bisphosphate 5-phosphatase activity"/>
    <property type="evidence" value="ECO:0007669"/>
    <property type="project" value="TreeGrafter"/>
</dbReference>
<dbReference type="Pfam" id="PF23755">
    <property type="entry name" value="Ig-like_IP5PC_F"/>
    <property type="match status" value="1"/>
</dbReference>
<keyword evidence="8" id="KW-0460">Magnesium</keyword>
<comment type="cofactor">
    <cofactor evidence="1">
        <name>Mg(2+)</name>
        <dbReference type="ChEBI" id="CHEBI:18420"/>
    </cofactor>
</comment>
<evidence type="ECO:0000256" key="9">
    <source>
        <dbReference type="ARBA" id="ARBA00022843"/>
    </source>
</evidence>
<dbReference type="InterPro" id="IPR015943">
    <property type="entry name" value="WD40/YVTN_repeat-like_dom_sf"/>
</dbReference>
<dbReference type="CDD" id="cd09074">
    <property type="entry name" value="INPP5c"/>
    <property type="match status" value="1"/>
</dbReference>
<dbReference type="SUPFAM" id="SSF102405">
    <property type="entry name" value="MCP/YpsA-like"/>
    <property type="match status" value="1"/>
</dbReference>
<dbReference type="FunFam" id="3.60.10.10:FF:000011">
    <property type="entry name" value="Type II inositol polyphosphate 5-phosphatase 15"/>
    <property type="match status" value="1"/>
</dbReference>
<keyword evidence="13" id="KW-1185">Reference proteome</keyword>
<keyword evidence="3" id="KW-1017">Isopeptide bond</keyword>
<dbReference type="Pfam" id="PF22669">
    <property type="entry name" value="Exo_endo_phos2"/>
    <property type="match status" value="1"/>
</dbReference>
<evidence type="ECO:0000256" key="2">
    <source>
        <dbReference type="ARBA" id="ARBA00010768"/>
    </source>
</evidence>
<dbReference type="InterPro" id="IPR056454">
    <property type="entry name" value="Beta-prop_IP5PC_F"/>
</dbReference>
<feature type="region of interest" description="Disordered" evidence="10">
    <location>
        <begin position="249"/>
        <end position="319"/>
    </location>
</feature>
<evidence type="ECO:0000256" key="3">
    <source>
        <dbReference type="ARBA" id="ARBA00022499"/>
    </source>
</evidence>
<reference evidence="12" key="2">
    <citation type="submission" date="2021-03" db="UniProtKB">
        <authorList>
            <consortium name="EnsemblPlants"/>
        </authorList>
    </citation>
    <scope>IDENTIFICATION</scope>
</reference>
<dbReference type="InterPro" id="IPR036691">
    <property type="entry name" value="Endo/exonu/phosph_ase_sf"/>
</dbReference>
<evidence type="ECO:0000256" key="4">
    <source>
        <dbReference type="ARBA" id="ARBA00022574"/>
    </source>
</evidence>
<dbReference type="SUPFAM" id="SSF50978">
    <property type="entry name" value="WD40 repeat-like"/>
    <property type="match status" value="1"/>
</dbReference>
<keyword evidence="4" id="KW-0853">WD repeat</keyword>
<accession>A0A803P0K4</accession>
<dbReference type="PANTHER" id="PTHR11200:SF261">
    <property type="entry name" value="TYPE I INOSITOL POLYPHOSPHATE 5-PHOSPHATASE 12"/>
    <property type="match status" value="1"/>
</dbReference>
<feature type="compositionally biased region" description="Polar residues" evidence="10">
    <location>
        <begin position="259"/>
        <end position="272"/>
    </location>
</feature>
<dbReference type="Gene3D" id="2.130.10.10">
    <property type="entry name" value="YVTN repeat-like/Quinoprotein amine dehydrogenase"/>
    <property type="match status" value="1"/>
</dbReference>
<dbReference type="SMART" id="SM00128">
    <property type="entry name" value="IPPc"/>
    <property type="match status" value="1"/>
</dbReference>
<dbReference type="GO" id="GO:0009846">
    <property type="term" value="P:pollen germination"/>
    <property type="evidence" value="ECO:0007669"/>
    <property type="project" value="UniProtKB-ARBA"/>
</dbReference>
<evidence type="ECO:0000256" key="7">
    <source>
        <dbReference type="ARBA" id="ARBA00022801"/>
    </source>
</evidence>
<evidence type="ECO:0000256" key="10">
    <source>
        <dbReference type="SAM" id="MobiDB-lite"/>
    </source>
</evidence>
<dbReference type="InterPro" id="IPR000300">
    <property type="entry name" value="IPPc"/>
</dbReference>
<keyword evidence="5" id="KW-0479">Metal-binding</keyword>
<dbReference type="FunFam" id="2.130.10.10:FF:001216">
    <property type="entry name" value="Type II inositol polyphosphate 5-phosphatase 15"/>
    <property type="match status" value="1"/>
</dbReference>
<feature type="compositionally biased region" description="Polar residues" evidence="10">
    <location>
        <begin position="308"/>
        <end position="319"/>
    </location>
</feature>
<reference evidence="12" key="1">
    <citation type="submission" date="2018-11" db="EMBL/GenBank/DDBJ databases">
        <authorList>
            <person name="Grassa J C."/>
        </authorList>
    </citation>
    <scope>NUCLEOTIDE SEQUENCE [LARGE SCALE GENOMIC DNA]</scope>
</reference>
<comment type="similarity">
    <text evidence="2">Belongs to the inositol polyphosphate 5-phosphatase family.</text>
</comment>
<keyword evidence="9" id="KW-0832">Ubl conjugation</keyword>
<evidence type="ECO:0000313" key="13">
    <source>
        <dbReference type="Proteomes" id="UP000596661"/>
    </source>
</evidence>
<keyword evidence="7" id="KW-0378">Hydrolase</keyword>